<evidence type="ECO:0000313" key="1">
    <source>
        <dbReference type="EMBL" id="MDM4015994.1"/>
    </source>
</evidence>
<gene>
    <name evidence="1" type="ORF">QTN89_11165</name>
</gene>
<dbReference type="Proteomes" id="UP001239462">
    <property type="component" value="Unassembled WGS sequence"/>
</dbReference>
<sequence length="123" mass="13635">MLPFVSLLPLETIGPMRTHCHETLRRILEAIDVADGTGRLDVPLPDETVQSHLDLAYTSGLAIAIDDAPYTRLTAAGFELLLYSRDRDRWARHVNRNPFADAEQTVHSLLMSLRSQGAGRQAG</sequence>
<dbReference type="RefSeq" id="WP_289163603.1">
    <property type="nucleotide sequence ID" value="NZ_JASZZN010000007.1"/>
</dbReference>
<reference evidence="1 2" key="1">
    <citation type="submission" date="2023-06" db="EMBL/GenBank/DDBJ databases">
        <title>Roseiconus lacunae JC819 isolated from Gulf of Mannar region, Tamil Nadu.</title>
        <authorList>
            <person name="Pk S."/>
            <person name="Ch S."/>
            <person name="Ch V.R."/>
        </authorList>
    </citation>
    <scope>NUCLEOTIDE SEQUENCE [LARGE SCALE GENOMIC DNA]</scope>
    <source>
        <strain evidence="1 2">JC819</strain>
    </source>
</reference>
<protein>
    <submittedName>
        <fullName evidence="1">Uncharacterized protein</fullName>
    </submittedName>
</protein>
<accession>A0ABT7PI72</accession>
<dbReference type="EMBL" id="JASZZN010000007">
    <property type="protein sequence ID" value="MDM4015994.1"/>
    <property type="molecule type" value="Genomic_DNA"/>
</dbReference>
<keyword evidence="2" id="KW-1185">Reference proteome</keyword>
<name>A0ABT7PI72_9BACT</name>
<organism evidence="1 2">
    <name type="scientific">Roseiconus lacunae</name>
    <dbReference type="NCBI Taxonomy" id="2605694"/>
    <lineage>
        <taxon>Bacteria</taxon>
        <taxon>Pseudomonadati</taxon>
        <taxon>Planctomycetota</taxon>
        <taxon>Planctomycetia</taxon>
        <taxon>Pirellulales</taxon>
        <taxon>Pirellulaceae</taxon>
        <taxon>Roseiconus</taxon>
    </lineage>
</organism>
<proteinExistence type="predicted"/>
<comment type="caution">
    <text evidence="1">The sequence shown here is derived from an EMBL/GenBank/DDBJ whole genome shotgun (WGS) entry which is preliminary data.</text>
</comment>
<evidence type="ECO:0000313" key="2">
    <source>
        <dbReference type="Proteomes" id="UP001239462"/>
    </source>
</evidence>